<keyword evidence="1" id="KW-1133">Transmembrane helix</keyword>
<evidence type="ECO:0000259" key="2">
    <source>
        <dbReference type="Pfam" id="PF01569"/>
    </source>
</evidence>
<sequence>MIRPRPAAVAGVLLLGAFLALGVLVRDRPPALDRAVADALHGQWREPVGAVTAVLSDAVFGPLLPVLLAGVLLVAAWVLWRRGRRANAALLLRIWVLLALCRLTSFVFKPIYLRDRPRVFPDFAYPSGHVVSVASTGFALVVLCAWLAPRLLRWVAWIAVLATALSAACRIVLGVHWVSDTVGAVLAVTGVGLLGCLPLRLLPSQAGELSAARKAA</sequence>
<dbReference type="InterPro" id="IPR000326">
    <property type="entry name" value="PAP2/HPO"/>
</dbReference>
<dbReference type="OrthoDB" id="3699141at2"/>
<protein>
    <submittedName>
        <fullName evidence="3">Undecaprenyl-diphosphatase</fullName>
    </submittedName>
</protein>
<dbReference type="AlphaFoldDB" id="A0A542DGJ2"/>
<keyword evidence="4" id="KW-1185">Reference proteome</keyword>
<keyword evidence="1" id="KW-0812">Transmembrane</keyword>
<name>A0A542DGJ2_AMYCI</name>
<dbReference type="RefSeq" id="WP_141996971.1">
    <property type="nucleotide sequence ID" value="NZ_VFML01000001.1"/>
</dbReference>
<feature type="transmembrane region" description="Helical" evidence="1">
    <location>
        <begin position="184"/>
        <end position="203"/>
    </location>
</feature>
<reference evidence="3 4" key="1">
    <citation type="submission" date="2019-06" db="EMBL/GenBank/DDBJ databases">
        <title>Sequencing the genomes of 1000 actinobacteria strains.</title>
        <authorList>
            <person name="Klenk H.-P."/>
        </authorList>
    </citation>
    <scope>NUCLEOTIDE SEQUENCE [LARGE SCALE GENOMIC DNA]</scope>
    <source>
        <strain evidence="3 4">DSM 45679</strain>
    </source>
</reference>
<dbReference type="Proteomes" id="UP000320876">
    <property type="component" value="Unassembled WGS sequence"/>
</dbReference>
<dbReference type="Pfam" id="PF01569">
    <property type="entry name" value="PAP2"/>
    <property type="match status" value="1"/>
</dbReference>
<feature type="transmembrane region" description="Helical" evidence="1">
    <location>
        <begin position="59"/>
        <end position="78"/>
    </location>
</feature>
<feature type="domain" description="Phosphatidic acid phosphatase type 2/haloperoxidase" evidence="2">
    <location>
        <begin position="98"/>
        <end position="189"/>
    </location>
</feature>
<feature type="transmembrane region" description="Helical" evidence="1">
    <location>
        <begin position="128"/>
        <end position="148"/>
    </location>
</feature>
<gene>
    <name evidence="3" type="ORF">FB471_1892</name>
</gene>
<keyword evidence="1" id="KW-0472">Membrane</keyword>
<feature type="transmembrane region" description="Helical" evidence="1">
    <location>
        <begin position="90"/>
        <end position="108"/>
    </location>
</feature>
<dbReference type="InterPro" id="IPR036938">
    <property type="entry name" value="PAP2/HPO_sf"/>
</dbReference>
<dbReference type="EMBL" id="VFML01000001">
    <property type="protein sequence ID" value="TQJ02174.1"/>
    <property type="molecule type" value="Genomic_DNA"/>
</dbReference>
<dbReference type="Gene3D" id="1.20.144.10">
    <property type="entry name" value="Phosphatidic acid phosphatase type 2/haloperoxidase"/>
    <property type="match status" value="1"/>
</dbReference>
<organism evidence="3 4">
    <name type="scientific">Amycolatopsis cihanbeyliensis</name>
    <dbReference type="NCBI Taxonomy" id="1128664"/>
    <lineage>
        <taxon>Bacteria</taxon>
        <taxon>Bacillati</taxon>
        <taxon>Actinomycetota</taxon>
        <taxon>Actinomycetes</taxon>
        <taxon>Pseudonocardiales</taxon>
        <taxon>Pseudonocardiaceae</taxon>
        <taxon>Amycolatopsis</taxon>
    </lineage>
</organism>
<evidence type="ECO:0000256" key="1">
    <source>
        <dbReference type="SAM" id="Phobius"/>
    </source>
</evidence>
<accession>A0A542DGJ2</accession>
<feature type="transmembrane region" description="Helical" evidence="1">
    <location>
        <begin position="155"/>
        <end position="178"/>
    </location>
</feature>
<evidence type="ECO:0000313" key="4">
    <source>
        <dbReference type="Proteomes" id="UP000320876"/>
    </source>
</evidence>
<evidence type="ECO:0000313" key="3">
    <source>
        <dbReference type="EMBL" id="TQJ02174.1"/>
    </source>
</evidence>
<comment type="caution">
    <text evidence="3">The sequence shown here is derived from an EMBL/GenBank/DDBJ whole genome shotgun (WGS) entry which is preliminary data.</text>
</comment>
<proteinExistence type="predicted"/>
<dbReference type="SUPFAM" id="SSF48317">
    <property type="entry name" value="Acid phosphatase/Vanadium-dependent haloperoxidase"/>
    <property type="match status" value="1"/>
</dbReference>